<evidence type="ECO:0000256" key="1">
    <source>
        <dbReference type="ARBA" id="ARBA00000085"/>
    </source>
</evidence>
<evidence type="ECO:0000256" key="2">
    <source>
        <dbReference type="ARBA" id="ARBA00012438"/>
    </source>
</evidence>
<dbReference type="Proteomes" id="UP001144096">
    <property type="component" value="Unassembled WGS sequence"/>
</dbReference>
<keyword evidence="8" id="KW-0067">ATP-binding</keyword>
<keyword evidence="8" id="KW-0547">Nucleotide-binding</keyword>
<dbReference type="RefSeq" id="WP_257924896.1">
    <property type="nucleotide sequence ID" value="NZ_JAMXQV010000024.1"/>
</dbReference>
<evidence type="ECO:0000256" key="5">
    <source>
        <dbReference type="ARBA" id="ARBA00022777"/>
    </source>
</evidence>
<dbReference type="PANTHER" id="PTHR45436">
    <property type="entry name" value="SENSOR HISTIDINE KINASE YKOH"/>
    <property type="match status" value="1"/>
</dbReference>
<dbReference type="EMBL" id="JAMXQV010000024">
    <property type="protein sequence ID" value="MCR6488337.1"/>
    <property type="molecule type" value="Genomic_DNA"/>
</dbReference>
<dbReference type="InterPro" id="IPR036890">
    <property type="entry name" value="HATPase_C_sf"/>
</dbReference>
<dbReference type="GO" id="GO:0005524">
    <property type="term" value="F:ATP binding"/>
    <property type="evidence" value="ECO:0007669"/>
    <property type="project" value="UniProtKB-KW"/>
</dbReference>
<keyword evidence="9" id="KW-1185">Reference proteome</keyword>
<dbReference type="PANTHER" id="PTHR45436:SF5">
    <property type="entry name" value="SENSOR HISTIDINE KINASE TRCS"/>
    <property type="match status" value="1"/>
</dbReference>
<dbReference type="InterPro" id="IPR050428">
    <property type="entry name" value="TCS_sensor_his_kinase"/>
</dbReference>
<sequence length="431" mass="45811">MASAAETIATAARANIDRNWHRGHDHDELQHEVVQLRRQIEQLAHGRELALTAVAGQLEALFRGEQPPAWSEAKDEGTVDSAAADVVRLVGMLQDREAGIVSSVVSLAQRWQTEAQKIEDLALTILKRHEDDADALQDYFSISHAAATQARAAQSLVVLAGKRTARQFAEPQPLDKVVQHASAYIVDYQRVQVEGTPGVAVISVLAEQLIHLIAELLANATREAPPSTPVTVTFEKVDVGWAITIHDDGPGLGDRLRWAQDRVSGQRRVGLHELGAIPETGLAVVGAYCQKHKFRVHLDSTANGGVRAVITVPQHLLVPVVASPDLPVPPAPRQPPLTSAPSEPAAPGKHRDLGPEAIPTGGTTRGGLPIRVPQVPIPGNSPTTPTAPPHASAPDPAAEGDLMKAIVRGSLADPATTTSDAPTTIDGEEPR</sequence>
<keyword evidence="5" id="KW-0418">Kinase</keyword>
<dbReference type="SUPFAM" id="SSF55874">
    <property type="entry name" value="ATPase domain of HSP90 chaperone/DNA topoisomerase II/histidine kinase"/>
    <property type="match status" value="1"/>
</dbReference>
<keyword evidence="4" id="KW-0808">Transferase</keyword>
<feature type="compositionally biased region" description="Low complexity" evidence="6">
    <location>
        <begin position="412"/>
        <end position="424"/>
    </location>
</feature>
<name>A0A9X2NID6_9PSEU</name>
<dbReference type="Pfam" id="PF02518">
    <property type="entry name" value="HATPase_c"/>
    <property type="match status" value="1"/>
</dbReference>
<evidence type="ECO:0000313" key="9">
    <source>
        <dbReference type="Proteomes" id="UP001144096"/>
    </source>
</evidence>
<proteinExistence type="predicted"/>
<feature type="region of interest" description="Disordered" evidence="6">
    <location>
        <begin position="327"/>
        <end position="431"/>
    </location>
</feature>
<dbReference type="GO" id="GO:0000160">
    <property type="term" value="P:phosphorelay signal transduction system"/>
    <property type="evidence" value="ECO:0007669"/>
    <property type="project" value="TreeGrafter"/>
</dbReference>
<evidence type="ECO:0000256" key="6">
    <source>
        <dbReference type="SAM" id="MobiDB-lite"/>
    </source>
</evidence>
<keyword evidence="3" id="KW-0597">Phosphoprotein</keyword>
<dbReference type="SMART" id="SM00387">
    <property type="entry name" value="HATPase_c"/>
    <property type="match status" value="1"/>
</dbReference>
<dbReference type="GO" id="GO:0005886">
    <property type="term" value="C:plasma membrane"/>
    <property type="evidence" value="ECO:0007669"/>
    <property type="project" value="TreeGrafter"/>
</dbReference>
<dbReference type="GO" id="GO:0004673">
    <property type="term" value="F:protein histidine kinase activity"/>
    <property type="evidence" value="ECO:0007669"/>
    <property type="project" value="UniProtKB-EC"/>
</dbReference>
<evidence type="ECO:0000256" key="3">
    <source>
        <dbReference type="ARBA" id="ARBA00022553"/>
    </source>
</evidence>
<evidence type="ECO:0000256" key="4">
    <source>
        <dbReference type="ARBA" id="ARBA00022679"/>
    </source>
</evidence>
<dbReference type="AlphaFoldDB" id="A0A9X2NID6"/>
<gene>
    <name evidence="8" type="ORF">M8542_36455</name>
</gene>
<accession>A0A9X2NID6</accession>
<evidence type="ECO:0000259" key="7">
    <source>
        <dbReference type="SMART" id="SM00387"/>
    </source>
</evidence>
<dbReference type="EC" id="2.7.13.3" evidence="2"/>
<evidence type="ECO:0000313" key="8">
    <source>
        <dbReference type="EMBL" id="MCR6488337.1"/>
    </source>
</evidence>
<comment type="catalytic activity">
    <reaction evidence="1">
        <text>ATP + protein L-histidine = ADP + protein N-phospho-L-histidine.</text>
        <dbReference type="EC" id="2.7.13.3"/>
    </reaction>
</comment>
<feature type="domain" description="Histidine kinase/HSP90-like ATPase" evidence="7">
    <location>
        <begin position="204"/>
        <end position="316"/>
    </location>
</feature>
<dbReference type="InterPro" id="IPR003594">
    <property type="entry name" value="HATPase_dom"/>
</dbReference>
<organism evidence="8 9">
    <name type="scientific">Amycolatopsis iheyensis</name>
    <dbReference type="NCBI Taxonomy" id="2945988"/>
    <lineage>
        <taxon>Bacteria</taxon>
        <taxon>Bacillati</taxon>
        <taxon>Actinomycetota</taxon>
        <taxon>Actinomycetes</taxon>
        <taxon>Pseudonocardiales</taxon>
        <taxon>Pseudonocardiaceae</taxon>
        <taxon>Amycolatopsis</taxon>
    </lineage>
</organism>
<protein>
    <recommendedName>
        <fullName evidence="2">histidine kinase</fullName>
        <ecNumber evidence="2">2.7.13.3</ecNumber>
    </recommendedName>
</protein>
<dbReference type="Gene3D" id="3.30.565.10">
    <property type="entry name" value="Histidine kinase-like ATPase, C-terminal domain"/>
    <property type="match status" value="1"/>
</dbReference>
<reference evidence="8" key="1">
    <citation type="submission" date="2022-06" db="EMBL/GenBank/DDBJ databases">
        <title>Amycolatopsis iheyaensis sp. nov., a new species of the genus Amycolatopsis isolated from soil in Iheya island, Japan.</title>
        <authorList>
            <person name="Ngamcharungchit C."/>
            <person name="Kanto H."/>
            <person name="Take A."/>
            <person name="Intra B."/>
            <person name="Matsumoto A."/>
            <person name="Panbangred W."/>
            <person name="Inahashi Y."/>
        </authorList>
    </citation>
    <scope>NUCLEOTIDE SEQUENCE</scope>
    <source>
        <strain evidence="8">OK19-0408</strain>
    </source>
</reference>
<comment type="caution">
    <text evidence="8">The sequence shown here is derived from an EMBL/GenBank/DDBJ whole genome shotgun (WGS) entry which is preliminary data.</text>
</comment>